<accession>A0A9D4G1S3</accession>
<proteinExistence type="predicted"/>
<dbReference type="EMBL" id="JAIWYP010000006">
    <property type="protein sequence ID" value="KAH3807045.1"/>
    <property type="molecule type" value="Genomic_DNA"/>
</dbReference>
<dbReference type="Proteomes" id="UP000828390">
    <property type="component" value="Unassembled WGS sequence"/>
</dbReference>
<sequence>MTIVIPVFSSCNEAVQSSSGCTPVSGPQPPTDVTIDIDTDRQMEKIHAIFFSNMEKMEAMQGMGNVPKVGINLGLQGSLGN</sequence>
<reference evidence="1" key="2">
    <citation type="submission" date="2020-11" db="EMBL/GenBank/DDBJ databases">
        <authorList>
            <person name="McCartney M.A."/>
            <person name="Auch B."/>
            <person name="Kono T."/>
            <person name="Mallez S."/>
            <person name="Becker A."/>
            <person name="Gohl D.M."/>
            <person name="Silverstein K.A.T."/>
            <person name="Koren S."/>
            <person name="Bechman K.B."/>
            <person name="Herman A."/>
            <person name="Abrahante J.E."/>
            <person name="Garbe J."/>
        </authorList>
    </citation>
    <scope>NUCLEOTIDE SEQUENCE</scope>
    <source>
        <strain evidence="1">Duluth1</strain>
        <tissue evidence="1">Whole animal</tissue>
    </source>
</reference>
<reference evidence="1" key="1">
    <citation type="journal article" date="2019" name="bioRxiv">
        <title>The Genome of the Zebra Mussel, Dreissena polymorpha: A Resource for Invasive Species Research.</title>
        <authorList>
            <person name="McCartney M.A."/>
            <person name="Auch B."/>
            <person name="Kono T."/>
            <person name="Mallez S."/>
            <person name="Zhang Y."/>
            <person name="Obille A."/>
            <person name="Becker A."/>
            <person name="Abrahante J.E."/>
            <person name="Garbe J."/>
            <person name="Badalamenti J.P."/>
            <person name="Herman A."/>
            <person name="Mangelson H."/>
            <person name="Liachko I."/>
            <person name="Sullivan S."/>
            <person name="Sone E.D."/>
            <person name="Koren S."/>
            <person name="Silverstein K.A.T."/>
            <person name="Beckman K.B."/>
            <person name="Gohl D.M."/>
        </authorList>
    </citation>
    <scope>NUCLEOTIDE SEQUENCE</scope>
    <source>
        <strain evidence="1">Duluth1</strain>
        <tissue evidence="1">Whole animal</tissue>
    </source>
</reference>
<evidence type="ECO:0000313" key="2">
    <source>
        <dbReference type="Proteomes" id="UP000828390"/>
    </source>
</evidence>
<name>A0A9D4G1S3_DREPO</name>
<comment type="caution">
    <text evidence="1">The sequence shown here is derived from an EMBL/GenBank/DDBJ whole genome shotgun (WGS) entry which is preliminary data.</text>
</comment>
<gene>
    <name evidence="1" type="ORF">DPMN_135378</name>
</gene>
<keyword evidence="2" id="KW-1185">Reference proteome</keyword>
<dbReference type="AlphaFoldDB" id="A0A9D4G1S3"/>
<evidence type="ECO:0000313" key="1">
    <source>
        <dbReference type="EMBL" id="KAH3807045.1"/>
    </source>
</evidence>
<protein>
    <submittedName>
        <fullName evidence="1">Uncharacterized protein</fullName>
    </submittedName>
</protein>
<organism evidence="1 2">
    <name type="scientific">Dreissena polymorpha</name>
    <name type="common">Zebra mussel</name>
    <name type="synonym">Mytilus polymorpha</name>
    <dbReference type="NCBI Taxonomy" id="45954"/>
    <lineage>
        <taxon>Eukaryota</taxon>
        <taxon>Metazoa</taxon>
        <taxon>Spiralia</taxon>
        <taxon>Lophotrochozoa</taxon>
        <taxon>Mollusca</taxon>
        <taxon>Bivalvia</taxon>
        <taxon>Autobranchia</taxon>
        <taxon>Heteroconchia</taxon>
        <taxon>Euheterodonta</taxon>
        <taxon>Imparidentia</taxon>
        <taxon>Neoheterodontei</taxon>
        <taxon>Myida</taxon>
        <taxon>Dreissenoidea</taxon>
        <taxon>Dreissenidae</taxon>
        <taxon>Dreissena</taxon>
    </lineage>
</organism>